<protein>
    <submittedName>
        <fullName evidence="2">BTB domain-containing protein</fullName>
    </submittedName>
</protein>
<dbReference type="WBParaSite" id="ES5_v2.g23499.t1">
    <property type="protein sequence ID" value="ES5_v2.g23499.t1"/>
    <property type="gene ID" value="ES5_v2.g23499"/>
</dbReference>
<name>A0AC34G0Z3_9BILA</name>
<reference evidence="2" key="1">
    <citation type="submission" date="2022-11" db="UniProtKB">
        <authorList>
            <consortium name="WormBaseParasite"/>
        </authorList>
    </citation>
    <scope>IDENTIFICATION</scope>
</reference>
<evidence type="ECO:0000313" key="1">
    <source>
        <dbReference type="Proteomes" id="UP000887579"/>
    </source>
</evidence>
<accession>A0AC34G0Z3</accession>
<proteinExistence type="predicted"/>
<organism evidence="1 2">
    <name type="scientific">Panagrolaimus sp. ES5</name>
    <dbReference type="NCBI Taxonomy" id="591445"/>
    <lineage>
        <taxon>Eukaryota</taxon>
        <taxon>Metazoa</taxon>
        <taxon>Ecdysozoa</taxon>
        <taxon>Nematoda</taxon>
        <taxon>Chromadorea</taxon>
        <taxon>Rhabditida</taxon>
        <taxon>Tylenchina</taxon>
        <taxon>Panagrolaimomorpha</taxon>
        <taxon>Panagrolaimoidea</taxon>
        <taxon>Panagrolaimidae</taxon>
        <taxon>Panagrolaimus</taxon>
    </lineage>
</organism>
<sequence>MASRLGKSKEESEKEEESEEEVIKAPRRSTRFRKPTNYRDPTTFREWLHMYEEKKEEESEEEVVKAPPRRSTRGSNSRPILLDDTDEEECFDKYEGSEEEAESEEEVIKAPSQRSKRDLQQCYVDDTDDEFSLPPPAKKRRERCSTASVKSTSSPTYSQSSASTQITTPATSTSSSLQHLKLNESFTDKKFHDVILTSSDATEITTHRCVLAKYSNHFANLFEQSKELPIKISIKDFNAETIQAAVDFMFGKPGAISGNRISLFKFAAAYNIPDLLKECCAFVVQRMDVLLSSSICEYIKIAYEYNLEELKEKCLKILVEKRKEIDAFEFADLPKNILSDFFVAV</sequence>
<evidence type="ECO:0000313" key="2">
    <source>
        <dbReference type="WBParaSite" id="ES5_v2.g23499.t1"/>
    </source>
</evidence>
<dbReference type="Proteomes" id="UP000887579">
    <property type="component" value="Unplaced"/>
</dbReference>